<organism evidence="1 2">
    <name type="scientific">Myotis davidii</name>
    <name type="common">David's myotis</name>
    <dbReference type="NCBI Taxonomy" id="225400"/>
    <lineage>
        <taxon>Eukaryota</taxon>
        <taxon>Metazoa</taxon>
        <taxon>Chordata</taxon>
        <taxon>Craniata</taxon>
        <taxon>Vertebrata</taxon>
        <taxon>Euteleostomi</taxon>
        <taxon>Mammalia</taxon>
        <taxon>Eutheria</taxon>
        <taxon>Laurasiatheria</taxon>
        <taxon>Chiroptera</taxon>
        <taxon>Yangochiroptera</taxon>
        <taxon>Vespertilionidae</taxon>
        <taxon>Myotis</taxon>
    </lineage>
</organism>
<dbReference type="AlphaFoldDB" id="L5M3W3"/>
<sequence length="136" mass="14886">MCVSSLPAAEPVGGPKPVRFPHTFWPVCTEVISELAAPTGGWNEWFSWLKRERRETGLTRPEVRACPDHVWLWACGSMDSPEKRWVQEALPSFLLPRSPTEPQKKEPIPGSLKLSARSVGLHCLLPGGCVCGGGGL</sequence>
<keyword evidence="2" id="KW-1185">Reference proteome</keyword>
<dbReference type="EMBL" id="KB104455">
    <property type="protein sequence ID" value="ELK33354.1"/>
    <property type="molecule type" value="Genomic_DNA"/>
</dbReference>
<accession>L5M3W3</accession>
<name>L5M3W3_MYODS</name>
<proteinExistence type="predicted"/>
<protein>
    <submittedName>
        <fullName evidence="1">Uncharacterized protein</fullName>
    </submittedName>
</protein>
<reference evidence="2" key="1">
    <citation type="journal article" date="2013" name="Science">
        <title>Comparative analysis of bat genomes provides insight into the evolution of flight and immunity.</title>
        <authorList>
            <person name="Zhang G."/>
            <person name="Cowled C."/>
            <person name="Shi Z."/>
            <person name="Huang Z."/>
            <person name="Bishop-Lilly K.A."/>
            <person name="Fang X."/>
            <person name="Wynne J.W."/>
            <person name="Xiong Z."/>
            <person name="Baker M.L."/>
            <person name="Zhao W."/>
            <person name="Tachedjian M."/>
            <person name="Zhu Y."/>
            <person name="Zhou P."/>
            <person name="Jiang X."/>
            <person name="Ng J."/>
            <person name="Yang L."/>
            <person name="Wu L."/>
            <person name="Xiao J."/>
            <person name="Feng Y."/>
            <person name="Chen Y."/>
            <person name="Sun X."/>
            <person name="Zhang Y."/>
            <person name="Marsh G.A."/>
            <person name="Crameri G."/>
            <person name="Broder C.C."/>
            <person name="Frey K.G."/>
            <person name="Wang L.F."/>
            <person name="Wang J."/>
        </authorList>
    </citation>
    <scope>NUCLEOTIDE SEQUENCE [LARGE SCALE GENOMIC DNA]</scope>
</reference>
<gene>
    <name evidence="1" type="ORF">MDA_GLEAN10018264</name>
</gene>
<evidence type="ECO:0000313" key="1">
    <source>
        <dbReference type="EMBL" id="ELK33354.1"/>
    </source>
</evidence>
<evidence type="ECO:0000313" key="2">
    <source>
        <dbReference type="Proteomes" id="UP000010556"/>
    </source>
</evidence>
<dbReference type="Proteomes" id="UP000010556">
    <property type="component" value="Unassembled WGS sequence"/>
</dbReference>